<organism evidence="1 2">
    <name type="scientific">Portunus trituberculatus</name>
    <name type="common">Swimming crab</name>
    <name type="synonym">Neptunus trituberculatus</name>
    <dbReference type="NCBI Taxonomy" id="210409"/>
    <lineage>
        <taxon>Eukaryota</taxon>
        <taxon>Metazoa</taxon>
        <taxon>Ecdysozoa</taxon>
        <taxon>Arthropoda</taxon>
        <taxon>Crustacea</taxon>
        <taxon>Multicrustacea</taxon>
        <taxon>Malacostraca</taxon>
        <taxon>Eumalacostraca</taxon>
        <taxon>Eucarida</taxon>
        <taxon>Decapoda</taxon>
        <taxon>Pleocyemata</taxon>
        <taxon>Brachyura</taxon>
        <taxon>Eubrachyura</taxon>
        <taxon>Portunoidea</taxon>
        <taxon>Portunidae</taxon>
        <taxon>Portuninae</taxon>
        <taxon>Portunus</taxon>
    </lineage>
</organism>
<dbReference type="Proteomes" id="UP000324222">
    <property type="component" value="Unassembled WGS sequence"/>
</dbReference>
<evidence type="ECO:0000313" key="1">
    <source>
        <dbReference type="EMBL" id="MPC87618.1"/>
    </source>
</evidence>
<dbReference type="EMBL" id="VSRR010075061">
    <property type="protein sequence ID" value="MPC87618.1"/>
    <property type="molecule type" value="Genomic_DNA"/>
</dbReference>
<accession>A0A5B7J3Z7</accession>
<keyword evidence="2" id="KW-1185">Reference proteome</keyword>
<gene>
    <name evidence="1" type="ORF">E2C01_082488</name>
</gene>
<name>A0A5B7J3Z7_PORTR</name>
<sequence length="66" mass="7815">MSARSWRRGAQVRKTRVFVEQEGRGNETHFSLQYPSCSHTDPRARRFLAPSMPLPHPPRHHYTHYT</sequence>
<comment type="caution">
    <text evidence="1">The sequence shown here is derived from an EMBL/GenBank/DDBJ whole genome shotgun (WGS) entry which is preliminary data.</text>
</comment>
<dbReference type="AlphaFoldDB" id="A0A5B7J3Z7"/>
<evidence type="ECO:0000313" key="2">
    <source>
        <dbReference type="Proteomes" id="UP000324222"/>
    </source>
</evidence>
<protein>
    <submittedName>
        <fullName evidence="1">Uncharacterized protein</fullName>
    </submittedName>
</protein>
<reference evidence="1 2" key="1">
    <citation type="submission" date="2019-05" db="EMBL/GenBank/DDBJ databases">
        <title>Another draft genome of Portunus trituberculatus and its Hox gene families provides insights of decapod evolution.</title>
        <authorList>
            <person name="Jeong J.-H."/>
            <person name="Song I."/>
            <person name="Kim S."/>
            <person name="Choi T."/>
            <person name="Kim D."/>
            <person name="Ryu S."/>
            <person name="Kim W."/>
        </authorList>
    </citation>
    <scope>NUCLEOTIDE SEQUENCE [LARGE SCALE GENOMIC DNA]</scope>
    <source>
        <tissue evidence="1">Muscle</tissue>
    </source>
</reference>
<proteinExistence type="predicted"/>